<dbReference type="Proteomes" id="UP000317575">
    <property type="component" value="Segment"/>
</dbReference>
<proteinExistence type="predicted"/>
<accession>A0A514TW16</accession>
<gene>
    <name evidence="1" type="ORF">D6_0069</name>
</gene>
<protein>
    <submittedName>
        <fullName evidence="1">Uncharacterized protein</fullName>
    </submittedName>
</protein>
<organism evidence="1 2">
    <name type="scientific">Aeromonas phage D6</name>
    <dbReference type="NCBI Taxonomy" id="2593322"/>
    <lineage>
        <taxon>Viruses</taxon>
        <taxon>Duplodnaviria</taxon>
        <taxon>Heunggongvirae</taxon>
        <taxon>Uroviricota</taxon>
        <taxon>Caudoviricetes</taxon>
        <taxon>Chimalliviridae</taxon>
        <taxon>Ludhianavirus</taxon>
        <taxon>Ludhianavirus D6</taxon>
    </lineage>
</organism>
<evidence type="ECO:0000313" key="2">
    <source>
        <dbReference type="Proteomes" id="UP000317575"/>
    </source>
</evidence>
<dbReference type="EMBL" id="MN131137">
    <property type="protein sequence ID" value="QDJ97229.1"/>
    <property type="molecule type" value="Genomic_DNA"/>
</dbReference>
<name>A0A514TW16_9CAUD</name>
<keyword evidence="2" id="KW-1185">Reference proteome</keyword>
<sequence length="298" mass="33040">MSDMIDLTNANLASDNLGEMWDDFAVRCTPEAAIQLQDAYNLITLSLECVPGGNNGFLDTNITTVLIDEGYDTPDTIQAVRKILIYALVDCLQAMGIMIDMDYIGPDELVILTKILDTIYTVDGIEDILGLSDVLEDEGIDPKERFIQVMALVDPLMDQEKLPYVIKDVSVDVTKGMLIGLNILGTDDDQYMEPFFKKRLVANKAFLKGTVGERHIVDGGGVQQQLDIYMNLFAAEVGEMMLNNPVEYIKNMISIMLLTPMTSAEIEGAVMSLINDVSETTEIMYRAQAVLKEVNLCQ</sequence>
<reference evidence="1" key="1">
    <citation type="submission" date="2019-06" db="EMBL/GenBank/DDBJ databases">
        <title>Complete genome sequence of Aeromonas hydrophila bacteriophage D6.</title>
        <authorList>
            <person name="Rai S."/>
            <person name="Tyagi A."/>
            <person name="Kumar N."/>
            <person name="Singh N."/>
        </authorList>
    </citation>
    <scope>NUCLEOTIDE SEQUENCE [LARGE SCALE GENOMIC DNA]</scope>
</reference>
<evidence type="ECO:0000313" key="1">
    <source>
        <dbReference type="EMBL" id="QDJ97229.1"/>
    </source>
</evidence>